<dbReference type="GeneID" id="132539281"/>
<dbReference type="CDD" id="cd03593">
    <property type="entry name" value="CLECT_NK_receptors_like"/>
    <property type="match status" value="1"/>
</dbReference>
<dbReference type="Proteomes" id="UP001652624">
    <property type="component" value="Chromosome 7"/>
</dbReference>
<keyword evidence="5 11" id="KW-1133">Transmembrane helix</keyword>
<name>A0ABM3XKS5_ERIEU</name>
<dbReference type="SUPFAM" id="SSF56436">
    <property type="entry name" value="C-type lectin-like"/>
    <property type="match status" value="1"/>
</dbReference>
<dbReference type="InterPro" id="IPR050919">
    <property type="entry name" value="NKG2/CD94_NK_receptors"/>
</dbReference>
<dbReference type="InterPro" id="IPR013600">
    <property type="entry name" value="Ly49_N"/>
</dbReference>
<dbReference type="Pfam" id="PF08391">
    <property type="entry name" value="Ly49"/>
    <property type="match status" value="1"/>
</dbReference>
<dbReference type="PANTHER" id="PTHR22800">
    <property type="entry name" value="C-TYPE LECTIN PROTEINS"/>
    <property type="match status" value="1"/>
</dbReference>
<dbReference type="RefSeq" id="XP_060049422.1">
    <property type="nucleotide sequence ID" value="XM_060193439.1"/>
</dbReference>
<dbReference type="Gene3D" id="3.10.100.10">
    <property type="entry name" value="Mannose-Binding Protein A, subunit A"/>
    <property type="match status" value="1"/>
</dbReference>
<keyword evidence="3" id="KW-0430">Lectin</keyword>
<keyword evidence="4" id="KW-0735">Signal-anchor</keyword>
<evidence type="ECO:0000313" key="13">
    <source>
        <dbReference type="Proteomes" id="UP001652624"/>
    </source>
</evidence>
<feature type="region of interest" description="Disordered" evidence="10">
    <location>
        <begin position="18"/>
        <end position="54"/>
    </location>
</feature>
<dbReference type="InterPro" id="IPR001304">
    <property type="entry name" value="C-type_lectin-like"/>
</dbReference>
<evidence type="ECO:0000256" key="8">
    <source>
        <dbReference type="ARBA" id="ARBA00023170"/>
    </source>
</evidence>
<reference evidence="14" key="1">
    <citation type="submission" date="2025-08" db="UniProtKB">
        <authorList>
            <consortium name="RefSeq"/>
        </authorList>
    </citation>
    <scope>IDENTIFICATION</scope>
</reference>
<organism evidence="13 14">
    <name type="scientific">Erinaceus europaeus</name>
    <name type="common">Western European hedgehog</name>
    <dbReference type="NCBI Taxonomy" id="9365"/>
    <lineage>
        <taxon>Eukaryota</taxon>
        <taxon>Metazoa</taxon>
        <taxon>Chordata</taxon>
        <taxon>Craniata</taxon>
        <taxon>Vertebrata</taxon>
        <taxon>Euteleostomi</taxon>
        <taxon>Mammalia</taxon>
        <taxon>Eutheria</taxon>
        <taxon>Laurasiatheria</taxon>
        <taxon>Eulipotyphla</taxon>
        <taxon>Erinaceidae</taxon>
        <taxon>Erinaceinae</taxon>
        <taxon>Erinaceus</taxon>
    </lineage>
</organism>
<evidence type="ECO:0000256" key="10">
    <source>
        <dbReference type="SAM" id="MobiDB-lite"/>
    </source>
</evidence>
<evidence type="ECO:0000256" key="5">
    <source>
        <dbReference type="ARBA" id="ARBA00022989"/>
    </source>
</evidence>
<evidence type="ECO:0000256" key="1">
    <source>
        <dbReference type="ARBA" id="ARBA00004606"/>
    </source>
</evidence>
<evidence type="ECO:0000256" key="2">
    <source>
        <dbReference type="ARBA" id="ARBA00022692"/>
    </source>
</evidence>
<evidence type="ECO:0000313" key="14">
    <source>
        <dbReference type="RefSeq" id="XP_060049422.1"/>
    </source>
</evidence>
<keyword evidence="9" id="KW-0325">Glycoprotein</keyword>
<evidence type="ECO:0000256" key="3">
    <source>
        <dbReference type="ARBA" id="ARBA00022734"/>
    </source>
</evidence>
<dbReference type="PANTHER" id="PTHR22800:SF243">
    <property type="entry name" value="KILLER CELL LECTIN-LIKE RECEPTOR SUBFAMILY H, MEMBER 1"/>
    <property type="match status" value="1"/>
</dbReference>
<keyword evidence="8" id="KW-0675">Receptor</keyword>
<feature type="transmembrane region" description="Helical" evidence="11">
    <location>
        <begin position="61"/>
        <end position="89"/>
    </location>
</feature>
<dbReference type="PROSITE" id="PS50041">
    <property type="entry name" value="C_TYPE_LECTIN_2"/>
    <property type="match status" value="1"/>
</dbReference>
<dbReference type="SMART" id="SM00034">
    <property type="entry name" value="CLECT"/>
    <property type="match status" value="1"/>
</dbReference>
<dbReference type="InterPro" id="IPR033992">
    <property type="entry name" value="NKR-like_CTLD"/>
</dbReference>
<evidence type="ECO:0000256" key="9">
    <source>
        <dbReference type="ARBA" id="ARBA00023180"/>
    </source>
</evidence>
<protein>
    <submittedName>
        <fullName evidence="14">C-type lectin domain family 7 member A-like</fullName>
    </submittedName>
</protein>
<evidence type="ECO:0000256" key="7">
    <source>
        <dbReference type="ARBA" id="ARBA00023157"/>
    </source>
</evidence>
<keyword evidence="6 11" id="KW-0472">Membrane</keyword>
<evidence type="ECO:0000256" key="6">
    <source>
        <dbReference type="ARBA" id="ARBA00023136"/>
    </source>
</evidence>
<keyword evidence="13" id="KW-1185">Reference proteome</keyword>
<keyword evidence="7" id="KW-1015">Disulfide bond</keyword>
<dbReference type="InterPro" id="IPR016186">
    <property type="entry name" value="C-type_lectin-like/link_sf"/>
</dbReference>
<evidence type="ECO:0000256" key="11">
    <source>
        <dbReference type="SAM" id="Phobius"/>
    </source>
</evidence>
<evidence type="ECO:0000256" key="4">
    <source>
        <dbReference type="ARBA" id="ARBA00022968"/>
    </source>
</evidence>
<proteinExistence type="predicted"/>
<keyword evidence="2 11" id="KW-0812">Transmembrane</keyword>
<sequence length="250" mass="28705">MDEKYMIYTEVKRPPCQKKVKKDKKNEQLIYSEVRTYPKNSNQRKKTKTEPPKGKGSLVPLAWYLAVVILGILCFFLLVTTAVFGIMVLQGHQTSQSQNPSLNATQCKCISENKGNEEKQLNSGPSSNTCKAKWLCCGEKCYFFSPDTKNFQESKKFCREMGSTLLKIEDKKELNFIQSHLSYFYWIGLFRAGTNSPWTWEDKSAPFLRMDWKESQDGNCACLAARKIAAHSCSQLRKFICEKRITCLPT</sequence>
<dbReference type="Pfam" id="PF00059">
    <property type="entry name" value="Lectin_C"/>
    <property type="match status" value="1"/>
</dbReference>
<dbReference type="InterPro" id="IPR016187">
    <property type="entry name" value="CTDL_fold"/>
</dbReference>
<feature type="domain" description="C-type lectin" evidence="12">
    <location>
        <begin position="137"/>
        <end position="242"/>
    </location>
</feature>
<accession>A0ABM3XKS5</accession>
<gene>
    <name evidence="14" type="primary">LOC132539281</name>
</gene>
<comment type="subcellular location">
    <subcellularLocation>
        <location evidence="1">Membrane</location>
        <topology evidence="1">Single-pass type II membrane protein</topology>
    </subcellularLocation>
</comment>
<evidence type="ECO:0000259" key="12">
    <source>
        <dbReference type="PROSITE" id="PS50041"/>
    </source>
</evidence>